<comment type="cofactor">
    <cofactor evidence="1">
        <name>Zn(2+)</name>
        <dbReference type="ChEBI" id="CHEBI:29105"/>
    </cofactor>
</comment>
<dbReference type="PANTHER" id="PTHR35005:SF1">
    <property type="entry name" value="2-AMINO-5-FORMYLAMINO-6-RIBOSYLAMINOPYRIMIDIN-4(3H)-ONE 5'-MONOPHOSPHATE DEFORMYLASE"/>
    <property type="match status" value="1"/>
</dbReference>
<gene>
    <name evidence="6" type="ORF">GCM10010909_30080</name>
</gene>
<keyword evidence="4" id="KW-0862">Zinc</keyword>
<organism evidence="6 7">
    <name type="scientific">Acidocella aquatica</name>
    <dbReference type="NCBI Taxonomy" id="1922313"/>
    <lineage>
        <taxon>Bacteria</taxon>
        <taxon>Pseudomonadati</taxon>
        <taxon>Pseudomonadota</taxon>
        <taxon>Alphaproteobacteria</taxon>
        <taxon>Acetobacterales</taxon>
        <taxon>Acidocellaceae</taxon>
        <taxon>Acidocella</taxon>
    </lineage>
</organism>
<dbReference type="InterPro" id="IPR024087">
    <property type="entry name" value="Creatininase-like_sf"/>
</dbReference>
<dbReference type="RefSeq" id="WP_284259175.1">
    <property type="nucleotide sequence ID" value="NZ_BSOS01000088.1"/>
</dbReference>
<dbReference type="EMBL" id="BSOS01000088">
    <property type="protein sequence ID" value="GLR68327.1"/>
    <property type="molecule type" value="Genomic_DNA"/>
</dbReference>
<comment type="caution">
    <text evidence="6">The sequence shown here is derived from an EMBL/GenBank/DDBJ whole genome shotgun (WGS) entry which is preliminary data.</text>
</comment>
<comment type="similarity">
    <text evidence="5">Belongs to the creatininase superfamily.</text>
</comment>
<keyword evidence="7" id="KW-1185">Reference proteome</keyword>
<evidence type="ECO:0000256" key="1">
    <source>
        <dbReference type="ARBA" id="ARBA00001947"/>
    </source>
</evidence>
<evidence type="ECO:0000256" key="3">
    <source>
        <dbReference type="ARBA" id="ARBA00022801"/>
    </source>
</evidence>
<dbReference type="Pfam" id="PF02633">
    <property type="entry name" value="Creatininase"/>
    <property type="match status" value="1"/>
</dbReference>
<dbReference type="Proteomes" id="UP001156641">
    <property type="component" value="Unassembled WGS sequence"/>
</dbReference>
<dbReference type="InterPro" id="IPR003785">
    <property type="entry name" value="Creatininase/forma_Hydrolase"/>
</dbReference>
<dbReference type="Gene3D" id="3.40.50.10310">
    <property type="entry name" value="Creatininase"/>
    <property type="match status" value="1"/>
</dbReference>
<dbReference type="InterPro" id="IPR031034">
    <property type="entry name" value="Creatininase"/>
</dbReference>
<keyword evidence="2" id="KW-0479">Metal-binding</keyword>
<dbReference type="SUPFAM" id="SSF102215">
    <property type="entry name" value="Creatininase"/>
    <property type="match status" value="1"/>
</dbReference>
<reference evidence="7" key="1">
    <citation type="journal article" date="2019" name="Int. J. Syst. Evol. Microbiol.">
        <title>The Global Catalogue of Microorganisms (GCM) 10K type strain sequencing project: providing services to taxonomists for standard genome sequencing and annotation.</title>
        <authorList>
            <consortium name="The Broad Institute Genomics Platform"/>
            <consortium name="The Broad Institute Genome Sequencing Center for Infectious Disease"/>
            <person name="Wu L."/>
            <person name="Ma J."/>
        </authorList>
    </citation>
    <scope>NUCLEOTIDE SEQUENCE [LARGE SCALE GENOMIC DNA]</scope>
    <source>
        <strain evidence="7">NBRC 112502</strain>
    </source>
</reference>
<evidence type="ECO:0000256" key="2">
    <source>
        <dbReference type="ARBA" id="ARBA00022723"/>
    </source>
</evidence>
<sequence length="260" mass="28319">MDSVLIDELAWTEYRRRAVDERQPVLIPLGALEQHGPHMSMNPDVVIPSAIAAAVARNVGALVAPAFAYGAKSQQKSGGGNHMCGTASLDGHTLTLALKDILKEFARHGVRRVALMNGHYENLPFVTEGTELAIQELKWGGINDFRVIIISYWDFVNQDTIQKVFPEDFTGWDVEHGGILETSLMLHLKPALVDMSLAPIQPPAKFPPYTVFPPIPEWTPESGCLSSPAAATAEKGKILFDVTVEGITGALGTEPAWQQK</sequence>
<dbReference type="NCBIfam" id="TIGR04448">
    <property type="entry name" value="creatininase"/>
    <property type="match status" value="1"/>
</dbReference>
<proteinExistence type="inferred from homology"/>
<keyword evidence="3" id="KW-0378">Hydrolase</keyword>
<name>A0ABQ6A9B3_9PROT</name>
<evidence type="ECO:0000313" key="7">
    <source>
        <dbReference type="Proteomes" id="UP001156641"/>
    </source>
</evidence>
<evidence type="ECO:0000256" key="4">
    <source>
        <dbReference type="ARBA" id="ARBA00022833"/>
    </source>
</evidence>
<evidence type="ECO:0000313" key="6">
    <source>
        <dbReference type="EMBL" id="GLR68327.1"/>
    </source>
</evidence>
<accession>A0ABQ6A9B3</accession>
<protein>
    <submittedName>
        <fullName evidence="6">Creatininase</fullName>
    </submittedName>
</protein>
<evidence type="ECO:0000256" key="5">
    <source>
        <dbReference type="ARBA" id="ARBA00024029"/>
    </source>
</evidence>
<dbReference type="PANTHER" id="PTHR35005">
    <property type="entry name" value="3-DEHYDRO-SCYLLO-INOSOSE HYDROLASE"/>
    <property type="match status" value="1"/>
</dbReference>